<dbReference type="EMBL" id="JBHLUX010000006">
    <property type="protein sequence ID" value="MFC0469518.1"/>
    <property type="molecule type" value="Genomic_DNA"/>
</dbReference>
<feature type="transmembrane region" description="Helical" evidence="7">
    <location>
        <begin position="160"/>
        <end position="188"/>
    </location>
</feature>
<comment type="caution">
    <text evidence="9">The sequence shown here is derived from an EMBL/GenBank/DDBJ whole genome shotgun (WGS) entry which is preliminary data.</text>
</comment>
<dbReference type="Pfam" id="PF00482">
    <property type="entry name" value="T2SSF"/>
    <property type="match status" value="2"/>
</dbReference>
<comment type="similarity">
    <text evidence="2">Belongs to the GSP F family.</text>
</comment>
<evidence type="ECO:0000313" key="10">
    <source>
        <dbReference type="Proteomes" id="UP001589838"/>
    </source>
</evidence>
<keyword evidence="10" id="KW-1185">Reference proteome</keyword>
<dbReference type="InterPro" id="IPR018076">
    <property type="entry name" value="T2SS_GspF_dom"/>
</dbReference>
<sequence>MFLILSKTQSRKQHLQNVASSFIRIGRLLEQGYPLEAALRFVQLHVIQTTSDQIDEVLVNLKEGHSVHEAFRSFDIPASIKSFLYFYDHQGNLAQGFTHAGTLLVQRQKVLADISKLLRYPLVLIFFCALVLLLMFQFVIPHFRSFFTMMNDTPPLLTQVFFSFVNHLPYIVGGCLVILVPLILYLIVKFQKLSPYQRTMKLMSVPFCNGYVKTVITYIFALQLGKFISTGMSLQQSLLQFQKQDYLPFLQQECIQISHELHQGQSFQEILYNKVYLRTELTYVVDNGERTGYLGNDLEQYSEILFLELEEDLKKGFRLVQPILFLFVGGFVFLLFLATMLPLFQMVGSL</sequence>
<keyword evidence="3" id="KW-1003">Cell membrane</keyword>
<evidence type="ECO:0000256" key="2">
    <source>
        <dbReference type="ARBA" id="ARBA00005745"/>
    </source>
</evidence>
<keyword evidence="4 7" id="KW-0812">Transmembrane</keyword>
<keyword evidence="6 7" id="KW-0472">Membrane</keyword>
<feature type="domain" description="Type II secretion system protein GspF" evidence="8">
    <location>
        <begin position="220"/>
        <end position="342"/>
    </location>
</feature>
<evidence type="ECO:0000313" key="9">
    <source>
        <dbReference type="EMBL" id="MFC0469518.1"/>
    </source>
</evidence>
<feature type="transmembrane region" description="Helical" evidence="7">
    <location>
        <begin position="117"/>
        <end position="140"/>
    </location>
</feature>
<protein>
    <submittedName>
        <fullName evidence="9">Competence type IV pilus assembly protein ComGB</fullName>
    </submittedName>
</protein>
<dbReference type="InterPro" id="IPR047692">
    <property type="entry name" value="T4P_ComGB"/>
</dbReference>
<feature type="domain" description="Type II secretion system protein GspF" evidence="8">
    <location>
        <begin position="25"/>
        <end position="141"/>
    </location>
</feature>
<proteinExistence type="inferred from homology"/>
<keyword evidence="5 7" id="KW-1133">Transmembrane helix</keyword>
<reference evidence="9 10" key="1">
    <citation type="submission" date="2024-09" db="EMBL/GenBank/DDBJ databases">
        <authorList>
            <person name="Sun Q."/>
            <person name="Mori K."/>
        </authorList>
    </citation>
    <scope>NUCLEOTIDE SEQUENCE [LARGE SCALE GENOMIC DNA]</scope>
    <source>
        <strain evidence="9 10">NCAIM B.02610</strain>
    </source>
</reference>
<dbReference type="NCBIfam" id="NF041012">
    <property type="entry name" value="T4P_ComGB"/>
    <property type="match status" value="1"/>
</dbReference>
<dbReference type="Proteomes" id="UP001589838">
    <property type="component" value="Unassembled WGS sequence"/>
</dbReference>
<evidence type="ECO:0000256" key="1">
    <source>
        <dbReference type="ARBA" id="ARBA00004651"/>
    </source>
</evidence>
<evidence type="ECO:0000256" key="4">
    <source>
        <dbReference type="ARBA" id="ARBA00022692"/>
    </source>
</evidence>
<dbReference type="Gene3D" id="1.20.81.30">
    <property type="entry name" value="Type II secretion system (T2SS), domain F"/>
    <property type="match status" value="2"/>
</dbReference>
<evidence type="ECO:0000256" key="6">
    <source>
        <dbReference type="ARBA" id="ARBA00023136"/>
    </source>
</evidence>
<gene>
    <name evidence="9" type="primary">comGB</name>
    <name evidence="9" type="ORF">ACFFHM_02920</name>
</gene>
<feature type="transmembrane region" description="Helical" evidence="7">
    <location>
        <begin position="323"/>
        <end position="344"/>
    </location>
</feature>
<evidence type="ECO:0000256" key="3">
    <source>
        <dbReference type="ARBA" id="ARBA00022475"/>
    </source>
</evidence>
<dbReference type="PRINTS" id="PR00812">
    <property type="entry name" value="BCTERIALGSPF"/>
</dbReference>
<name>A0ABV6K878_9BACI</name>
<dbReference type="PANTHER" id="PTHR30012:SF0">
    <property type="entry name" value="TYPE II SECRETION SYSTEM PROTEIN F-RELATED"/>
    <property type="match status" value="1"/>
</dbReference>
<dbReference type="PANTHER" id="PTHR30012">
    <property type="entry name" value="GENERAL SECRETION PATHWAY PROTEIN"/>
    <property type="match status" value="1"/>
</dbReference>
<organism evidence="9 10">
    <name type="scientific">Halalkalibacter kiskunsagensis</name>
    <dbReference type="NCBI Taxonomy" id="1548599"/>
    <lineage>
        <taxon>Bacteria</taxon>
        <taxon>Bacillati</taxon>
        <taxon>Bacillota</taxon>
        <taxon>Bacilli</taxon>
        <taxon>Bacillales</taxon>
        <taxon>Bacillaceae</taxon>
        <taxon>Halalkalibacter</taxon>
    </lineage>
</organism>
<dbReference type="RefSeq" id="WP_335963470.1">
    <property type="nucleotide sequence ID" value="NZ_JAXBLX010000051.1"/>
</dbReference>
<dbReference type="InterPro" id="IPR003004">
    <property type="entry name" value="GspF/PilC"/>
</dbReference>
<evidence type="ECO:0000259" key="8">
    <source>
        <dbReference type="Pfam" id="PF00482"/>
    </source>
</evidence>
<dbReference type="InterPro" id="IPR042094">
    <property type="entry name" value="T2SS_GspF_sf"/>
</dbReference>
<evidence type="ECO:0000256" key="5">
    <source>
        <dbReference type="ARBA" id="ARBA00022989"/>
    </source>
</evidence>
<evidence type="ECO:0000256" key="7">
    <source>
        <dbReference type="SAM" id="Phobius"/>
    </source>
</evidence>
<accession>A0ABV6K878</accession>
<comment type="subcellular location">
    <subcellularLocation>
        <location evidence="1">Cell membrane</location>
        <topology evidence="1">Multi-pass membrane protein</topology>
    </subcellularLocation>
</comment>